<name>A0A0N7MLE1_9SACH</name>
<keyword evidence="4" id="KW-0508">mRNA splicing</keyword>
<dbReference type="OrthoDB" id="4059443at2759"/>
<protein>
    <submittedName>
        <fullName evidence="7">LAQU0S04e06546g1_1</fullName>
    </submittedName>
</protein>
<evidence type="ECO:0000313" key="7">
    <source>
        <dbReference type="EMBL" id="CUS22029.1"/>
    </source>
</evidence>
<proteinExistence type="predicted"/>
<dbReference type="EMBL" id="LN890563">
    <property type="protein sequence ID" value="CUS22029.1"/>
    <property type="molecule type" value="Genomic_DNA"/>
</dbReference>
<comment type="subcellular location">
    <subcellularLocation>
        <location evidence="1">Nucleus</location>
    </subcellularLocation>
</comment>
<keyword evidence="3" id="KW-0747">Spliceosome</keyword>
<evidence type="ECO:0000256" key="3">
    <source>
        <dbReference type="ARBA" id="ARBA00022728"/>
    </source>
</evidence>
<sequence>MSGIIDWLPRVDGVEINYRIKAEELVELELQSLDQQDLHPDVAHLIGQPIPARRSHELGAKKSPRSSKRPAEGDVPGKISRRKVLTDFTKESGHHYSEQEGAIVESYLGHQLSVLERLLPRTLAAQWATNNEYMSSAQAVLAEVIEAQEAQLRDLDAHRESLQEQEGGELAYLEQQWRDVLVQNVERVIQ</sequence>
<dbReference type="InterPro" id="IPR008409">
    <property type="entry name" value="SPF27"/>
</dbReference>
<dbReference type="AlphaFoldDB" id="A0A0N7MLE1"/>
<evidence type="ECO:0000256" key="1">
    <source>
        <dbReference type="ARBA" id="ARBA00004123"/>
    </source>
</evidence>
<dbReference type="GO" id="GO:0008380">
    <property type="term" value="P:RNA splicing"/>
    <property type="evidence" value="ECO:0007669"/>
    <property type="project" value="UniProtKB-KW"/>
</dbReference>
<evidence type="ECO:0000256" key="4">
    <source>
        <dbReference type="ARBA" id="ARBA00023187"/>
    </source>
</evidence>
<evidence type="ECO:0000256" key="6">
    <source>
        <dbReference type="SAM" id="MobiDB-lite"/>
    </source>
</evidence>
<feature type="region of interest" description="Disordered" evidence="6">
    <location>
        <begin position="49"/>
        <end position="82"/>
    </location>
</feature>
<dbReference type="GO" id="GO:0005681">
    <property type="term" value="C:spliceosomal complex"/>
    <property type="evidence" value="ECO:0007669"/>
    <property type="project" value="UniProtKB-KW"/>
</dbReference>
<dbReference type="Proteomes" id="UP000236544">
    <property type="component" value="Unassembled WGS sequence"/>
</dbReference>
<keyword evidence="2" id="KW-0507">mRNA processing</keyword>
<accession>A0A0N7MLE1</accession>
<organism evidence="7 8">
    <name type="scientific">Lachancea quebecensis</name>
    <dbReference type="NCBI Taxonomy" id="1654605"/>
    <lineage>
        <taxon>Eukaryota</taxon>
        <taxon>Fungi</taxon>
        <taxon>Dikarya</taxon>
        <taxon>Ascomycota</taxon>
        <taxon>Saccharomycotina</taxon>
        <taxon>Saccharomycetes</taxon>
        <taxon>Saccharomycetales</taxon>
        <taxon>Saccharomycetaceae</taxon>
        <taxon>Lachancea</taxon>
    </lineage>
</organism>
<evidence type="ECO:0000256" key="5">
    <source>
        <dbReference type="ARBA" id="ARBA00023242"/>
    </source>
</evidence>
<evidence type="ECO:0000313" key="8">
    <source>
        <dbReference type="Proteomes" id="UP000236544"/>
    </source>
</evidence>
<gene>
    <name evidence="7" type="ORF">LAQU0_S04e06546g</name>
</gene>
<dbReference type="Pfam" id="PF05700">
    <property type="entry name" value="BCAS2"/>
    <property type="match status" value="1"/>
</dbReference>
<reference evidence="8" key="1">
    <citation type="submission" date="2015-10" db="EMBL/GenBank/DDBJ databases">
        <authorList>
            <person name="Devillers H."/>
        </authorList>
    </citation>
    <scope>NUCLEOTIDE SEQUENCE [LARGE SCALE GENOMIC DNA]</scope>
</reference>
<dbReference type="GO" id="GO:0006397">
    <property type="term" value="P:mRNA processing"/>
    <property type="evidence" value="ECO:0007669"/>
    <property type="project" value="UniProtKB-KW"/>
</dbReference>
<evidence type="ECO:0000256" key="2">
    <source>
        <dbReference type="ARBA" id="ARBA00022664"/>
    </source>
</evidence>
<keyword evidence="5" id="KW-0539">Nucleus</keyword>
<keyword evidence="8" id="KW-1185">Reference proteome</keyword>